<reference evidence="1 2" key="1">
    <citation type="submission" date="2019-01" db="EMBL/GenBank/DDBJ databases">
        <title>Sinorhodobacter populi sp. nov. isolated from the symptomatic bark tissue of Populus euramericana canker.</title>
        <authorList>
            <person name="Xu G."/>
        </authorList>
    </citation>
    <scope>NUCLEOTIDE SEQUENCE [LARGE SCALE GENOMIC DNA]</scope>
    <source>
        <strain evidence="1 2">D19-10-3-21</strain>
    </source>
</reference>
<protein>
    <submittedName>
        <fullName evidence="1">Uncharacterized protein</fullName>
    </submittedName>
</protein>
<comment type="caution">
    <text evidence="1">The sequence shown here is derived from an EMBL/GenBank/DDBJ whole genome shotgun (WGS) entry which is preliminary data.</text>
</comment>
<evidence type="ECO:0000313" key="2">
    <source>
        <dbReference type="Proteomes" id="UP000285295"/>
    </source>
</evidence>
<dbReference type="EMBL" id="SAUX01000010">
    <property type="protein sequence ID" value="RWR29640.1"/>
    <property type="molecule type" value="Genomic_DNA"/>
</dbReference>
<proteinExistence type="predicted"/>
<dbReference type="AlphaFoldDB" id="A0A443KA61"/>
<organism evidence="1 2">
    <name type="scientific">Paenirhodobacter populi</name>
    <dbReference type="NCBI Taxonomy" id="2306993"/>
    <lineage>
        <taxon>Bacteria</taxon>
        <taxon>Pseudomonadati</taxon>
        <taxon>Pseudomonadota</taxon>
        <taxon>Alphaproteobacteria</taxon>
        <taxon>Rhodobacterales</taxon>
        <taxon>Rhodobacter group</taxon>
        <taxon>Paenirhodobacter</taxon>
    </lineage>
</organism>
<sequence length="124" mass="13897">MVQAVRDVCHDLDGWKDCTSLRLFLNRAAEIGNGAAKADQQRRRTKLRLDADGAIWAAVPLTEDVAAITSLDSFLRAVAEHEAGLWFLRKDTGSVQTWQPGDRRGMIDVRKLVGPVEIQQKERQ</sequence>
<dbReference type="Proteomes" id="UP000285295">
    <property type="component" value="Unassembled WGS sequence"/>
</dbReference>
<evidence type="ECO:0000313" key="1">
    <source>
        <dbReference type="EMBL" id="RWR29640.1"/>
    </source>
</evidence>
<gene>
    <name evidence="1" type="ORF">D2T31_09355</name>
</gene>
<accession>A0A443KA61</accession>
<dbReference type="RefSeq" id="WP_128237180.1">
    <property type="nucleotide sequence ID" value="NZ_SAUX01000010.1"/>
</dbReference>
<name>A0A443KA61_9RHOB</name>
<reference evidence="1 2" key="2">
    <citation type="submission" date="2019-01" db="EMBL/GenBank/DDBJ databases">
        <authorList>
            <person name="Li Y."/>
        </authorList>
    </citation>
    <scope>NUCLEOTIDE SEQUENCE [LARGE SCALE GENOMIC DNA]</scope>
    <source>
        <strain evidence="1 2">D19-10-3-21</strain>
    </source>
</reference>